<dbReference type="SMART" id="SM00409">
    <property type="entry name" value="IG"/>
    <property type="match status" value="2"/>
</dbReference>
<keyword evidence="1" id="KW-1015">Disulfide bond</keyword>
<dbReference type="SUPFAM" id="SSF48726">
    <property type="entry name" value="Immunoglobulin"/>
    <property type="match status" value="2"/>
</dbReference>
<evidence type="ECO:0000313" key="7">
    <source>
        <dbReference type="RefSeq" id="XP_014649688.1"/>
    </source>
</evidence>
<feature type="region of interest" description="Disordered" evidence="3">
    <location>
        <begin position="298"/>
        <end position="319"/>
    </location>
</feature>
<keyword evidence="6" id="KW-1185">Reference proteome</keyword>
<dbReference type="RefSeq" id="XP_014649688.1">
    <property type="nucleotide sequence ID" value="XM_014794202.1"/>
</dbReference>
<dbReference type="InterPro" id="IPR003599">
    <property type="entry name" value="Ig_sub"/>
</dbReference>
<sequence length="467" mass="50959">MSLVLPTLLCLCESGREGPSYKYKATGGRAAGSRRLSCLTCCFLPGLYPGQCTQAQNRNLPRPDITAVPESMVLSKEQVTIQCQGPAEATAYAISKVGSPERSHTEKQLLSKTTNTLEIAQMTPHWAGLYHCSYQSGDSWSQFSDPLQLVMTGAYEKPSLSSMTGTVVASGENVKLQCFSRLKFDVFILIEEDEVHAIQNQSSTPKGGGHQAVFLLNQVSSTQAGTYRCFGVFNDSRYVWSDASDPLQLQVRGEEAPAHPSSCLLLRPTLSRWSSDWEKEDSGVGRRCHHRLLRQEALRSSLPSPTMQPSYHMPRGRGSAVLDGKLKNIQVKERKKTPLISAPFAEAPEGPDPTTSRHSTAPPSNKNSPEKHQNVLIGVPVAIALLLLVLLLLFIIHRRKAKSNAARSDRQLEAAGPMDGQASEARDPQDVTYSQVTSSVSTQGTAATPSLLPRQTQTSEYATLALR</sequence>
<feature type="domain" description="Immunoglobulin" evidence="5">
    <location>
        <begin position="163"/>
        <end position="252"/>
    </location>
</feature>
<dbReference type="InterPro" id="IPR036179">
    <property type="entry name" value="Ig-like_dom_sf"/>
</dbReference>
<feature type="transmembrane region" description="Helical" evidence="4">
    <location>
        <begin position="375"/>
        <end position="396"/>
    </location>
</feature>
<dbReference type="InterPro" id="IPR013783">
    <property type="entry name" value="Ig-like_fold"/>
</dbReference>
<feature type="region of interest" description="Disordered" evidence="3">
    <location>
        <begin position="337"/>
        <end position="370"/>
    </location>
</feature>
<organism evidence="6 7">
    <name type="scientific">Ceratotherium simum simum</name>
    <name type="common">Southern white rhinoceros</name>
    <dbReference type="NCBI Taxonomy" id="73337"/>
    <lineage>
        <taxon>Eukaryota</taxon>
        <taxon>Metazoa</taxon>
        <taxon>Chordata</taxon>
        <taxon>Craniata</taxon>
        <taxon>Vertebrata</taxon>
        <taxon>Euteleostomi</taxon>
        <taxon>Mammalia</taxon>
        <taxon>Eutheria</taxon>
        <taxon>Laurasiatheria</taxon>
        <taxon>Perissodactyla</taxon>
        <taxon>Rhinocerotidae</taxon>
        <taxon>Ceratotherium</taxon>
    </lineage>
</organism>
<proteinExistence type="predicted"/>
<dbReference type="PANTHER" id="PTHR11738:SF172">
    <property type="entry name" value="IG-LIKE DOMAIN-CONTAINING PROTEIN"/>
    <property type="match status" value="1"/>
</dbReference>
<dbReference type="Proteomes" id="UP000694910">
    <property type="component" value="Unplaced"/>
</dbReference>
<evidence type="ECO:0000256" key="3">
    <source>
        <dbReference type="SAM" id="MobiDB-lite"/>
    </source>
</evidence>
<dbReference type="Pfam" id="PF00047">
    <property type="entry name" value="ig"/>
    <property type="match status" value="1"/>
</dbReference>
<keyword evidence="4" id="KW-1133">Transmembrane helix</keyword>
<evidence type="ECO:0000313" key="6">
    <source>
        <dbReference type="Proteomes" id="UP000694910"/>
    </source>
</evidence>
<reference evidence="7" key="1">
    <citation type="submission" date="2025-08" db="UniProtKB">
        <authorList>
            <consortium name="RefSeq"/>
        </authorList>
    </citation>
    <scope>IDENTIFICATION</scope>
</reference>
<dbReference type="InterPro" id="IPR013151">
    <property type="entry name" value="Immunoglobulin_dom"/>
</dbReference>
<dbReference type="Gene3D" id="2.60.40.10">
    <property type="entry name" value="Immunoglobulins"/>
    <property type="match status" value="2"/>
</dbReference>
<accession>A0ABM1DD07</accession>
<name>A0ABM1DD07_CERSS</name>
<keyword evidence="2" id="KW-0393">Immunoglobulin domain</keyword>
<dbReference type="InterPro" id="IPR050412">
    <property type="entry name" value="Ig-like_Receptors_ImmuneReg"/>
</dbReference>
<feature type="domain" description="Immunoglobulin" evidence="5">
    <location>
        <begin position="68"/>
        <end position="152"/>
    </location>
</feature>
<feature type="compositionally biased region" description="Polar residues" evidence="3">
    <location>
        <begin position="444"/>
        <end position="461"/>
    </location>
</feature>
<evidence type="ECO:0000256" key="4">
    <source>
        <dbReference type="SAM" id="Phobius"/>
    </source>
</evidence>
<evidence type="ECO:0000256" key="2">
    <source>
        <dbReference type="ARBA" id="ARBA00023319"/>
    </source>
</evidence>
<keyword evidence="4" id="KW-0472">Membrane</keyword>
<dbReference type="GeneID" id="101388444"/>
<evidence type="ECO:0000259" key="5">
    <source>
        <dbReference type="SMART" id="SM00409"/>
    </source>
</evidence>
<feature type="region of interest" description="Disordered" evidence="3">
    <location>
        <begin position="404"/>
        <end position="467"/>
    </location>
</feature>
<protein>
    <submittedName>
        <fullName evidence="7">Leukocyte immunoglobulin-like receptor subfamily A member 5</fullName>
    </submittedName>
</protein>
<dbReference type="PANTHER" id="PTHR11738">
    <property type="entry name" value="MHC CLASS I NK CELL RECEPTOR"/>
    <property type="match status" value="1"/>
</dbReference>
<feature type="compositionally biased region" description="Polar residues" evidence="3">
    <location>
        <begin position="353"/>
        <end position="367"/>
    </location>
</feature>
<evidence type="ECO:0000256" key="1">
    <source>
        <dbReference type="ARBA" id="ARBA00023157"/>
    </source>
</evidence>
<gene>
    <name evidence="7" type="primary">LOC101388444</name>
</gene>
<feature type="compositionally biased region" description="Low complexity" evidence="3">
    <location>
        <begin position="430"/>
        <end position="443"/>
    </location>
</feature>
<keyword evidence="4" id="KW-0812">Transmembrane</keyword>